<gene>
    <name evidence="1" type="ORF">O181_072624</name>
</gene>
<name>A0A9Q3F5I9_9BASI</name>
<organism evidence="1 2">
    <name type="scientific">Austropuccinia psidii MF-1</name>
    <dbReference type="NCBI Taxonomy" id="1389203"/>
    <lineage>
        <taxon>Eukaryota</taxon>
        <taxon>Fungi</taxon>
        <taxon>Dikarya</taxon>
        <taxon>Basidiomycota</taxon>
        <taxon>Pucciniomycotina</taxon>
        <taxon>Pucciniomycetes</taxon>
        <taxon>Pucciniales</taxon>
        <taxon>Sphaerophragmiaceae</taxon>
        <taxon>Austropuccinia</taxon>
    </lineage>
</organism>
<comment type="caution">
    <text evidence="1">The sequence shown here is derived from an EMBL/GenBank/DDBJ whole genome shotgun (WGS) entry which is preliminary data.</text>
</comment>
<proteinExistence type="predicted"/>
<sequence length="92" mass="11387">MEILSKLNPKRKKVRFIEHHELSDEEIINEIEKDFKVMEERDKNLKETYHINLLDRPLNKQEQPYEWKVESPEFIWKPPNKYEETESNMENE</sequence>
<dbReference type="EMBL" id="AVOT02038113">
    <property type="protein sequence ID" value="MBW0532909.1"/>
    <property type="molecule type" value="Genomic_DNA"/>
</dbReference>
<keyword evidence="2" id="KW-1185">Reference proteome</keyword>
<dbReference type="AlphaFoldDB" id="A0A9Q3F5I9"/>
<reference evidence="1" key="1">
    <citation type="submission" date="2021-03" db="EMBL/GenBank/DDBJ databases">
        <title>Draft genome sequence of rust myrtle Austropuccinia psidii MF-1, a brazilian biotype.</title>
        <authorList>
            <person name="Quecine M.C."/>
            <person name="Pachon D.M.R."/>
            <person name="Bonatelli M.L."/>
            <person name="Correr F.H."/>
            <person name="Franceschini L.M."/>
            <person name="Leite T.F."/>
            <person name="Margarido G.R.A."/>
            <person name="Almeida C.A."/>
            <person name="Ferrarezi J.A."/>
            <person name="Labate C.A."/>
        </authorList>
    </citation>
    <scope>NUCLEOTIDE SEQUENCE</scope>
    <source>
        <strain evidence="1">MF-1</strain>
    </source>
</reference>
<evidence type="ECO:0000313" key="1">
    <source>
        <dbReference type="EMBL" id="MBW0532909.1"/>
    </source>
</evidence>
<evidence type="ECO:0000313" key="2">
    <source>
        <dbReference type="Proteomes" id="UP000765509"/>
    </source>
</evidence>
<protein>
    <submittedName>
        <fullName evidence="1">Uncharacterized protein</fullName>
    </submittedName>
</protein>
<dbReference type="Proteomes" id="UP000765509">
    <property type="component" value="Unassembled WGS sequence"/>
</dbReference>
<accession>A0A9Q3F5I9</accession>